<dbReference type="AlphaFoldDB" id="A0A9E2L0R9"/>
<dbReference type="EMBL" id="JAHLFN010000073">
    <property type="protein sequence ID" value="MBU3842930.1"/>
    <property type="molecule type" value="Genomic_DNA"/>
</dbReference>
<proteinExistence type="predicted"/>
<gene>
    <name evidence="1" type="ORF">IAA47_08145</name>
</gene>
<protein>
    <submittedName>
        <fullName evidence="1">Uncharacterized protein</fullName>
    </submittedName>
</protein>
<sequence length="239" mass="28360">MGKGRPDLISLRQQIQIRKNEVKTTSLEEKKILKMEDLDLSIANITEDEGVNQKLRESIFDFINYTATSKLWYGEHFQKVFEILGNGENANQYTSYYNEYLKLVGVNPKTARRYRKRYQYYRDLKNENLKSLIAVISDEDIEYLDKNPDFLNRLTIEYEDKKITKDEFKSLKKLEYKESIVVTDDIEILPAFNIEDFSMKLGEVQEKVKEIRITEKNSSKINELQKYLIKIEKVLQEIN</sequence>
<reference evidence="1" key="1">
    <citation type="journal article" date="2021" name="PeerJ">
        <title>Extensive microbial diversity within the chicken gut microbiome revealed by metagenomics and culture.</title>
        <authorList>
            <person name="Gilroy R."/>
            <person name="Ravi A."/>
            <person name="Getino M."/>
            <person name="Pursley I."/>
            <person name="Horton D.L."/>
            <person name="Alikhan N.F."/>
            <person name="Baker D."/>
            <person name="Gharbi K."/>
            <person name="Hall N."/>
            <person name="Watson M."/>
            <person name="Adriaenssens E.M."/>
            <person name="Foster-Nyarko E."/>
            <person name="Jarju S."/>
            <person name="Secka A."/>
            <person name="Antonio M."/>
            <person name="Oren A."/>
            <person name="Chaudhuri R.R."/>
            <person name="La Ragione R."/>
            <person name="Hildebrand F."/>
            <person name="Pallen M.J."/>
        </authorList>
    </citation>
    <scope>NUCLEOTIDE SEQUENCE</scope>
    <source>
        <strain evidence="1">A6-441</strain>
    </source>
</reference>
<comment type="caution">
    <text evidence="1">The sequence shown here is derived from an EMBL/GenBank/DDBJ whole genome shotgun (WGS) entry which is preliminary data.</text>
</comment>
<reference evidence="1" key="2">
    <citation type="submission" date="2021-04" db="EMBL/GenBank/DDBJ databases">
        <authorList>
            <person name="Gilroy R."/>
        </authorList>
    </citation>
    <scope>NUCLEOTIDE SEQUENCE</scope>
    <source>
        <strain evidence="1">A6-441</strain>
    </source>
</reference>
<dbReference type="Proteomes" id="UP000724657">
    <property type="component" value="Unassembled WGS sequence"/>
</dbReference>
<evidence type="ECO:0000313" key="2">
    <source>
        <dbReference type="Proteomes" id="UP000724657"/>
    </source>
</evidence>
<evidence type="ECO:0000313" key="1">
    <source>
        <dbReference type="EMBL" id="MBU3842930.1"/>
    </source>
</evidence>
<name>A0A9E2L0R9_9FUSO</name>
<accession>A0A9E2L0R9</accession>
<organism evidence="1 2">
    <name type="scientific">Candidatus Fusobacterium pullicola</name>
    <dbReference type="NCBI Taxonomy" id="2838601"/>
    <lineage>
        <taxon>Bacteria</taxon>
        <taxon>Fusobacteriati</taxon>
        <taxon>Fusobacteriota</taxon>
        <taxon>Fusobacteriia</taxon>
        <taxon>Fusobacteriales</taxon>
        <taxon>Fusobacteriaceae</taxon>
        <taxon>Fusobacterium</taxon>
    </lineage>
</organism>